<keyword evidence="2" id="KW-1185">Reference proteome</keyword>
<reference evidence="1 2" key="1">
    <citation type="journal article" date="2022" name="DNA Res.">
        <title>Chromosomal-level genome assembly of the orchid tree Bauhinia variegata (Leguminosae; Cercidoideae) supports the allotetraploid origin hypothesis of Bauhinia.</title>
        <authorList>
            <person name="Zhong Y."/>
            <person name="Chen Y."/>
            <person name="Zheng D."/>
            <person name="Pang J."/>
            <person name="Liu Y."/>
            <person name="Luo S."/>
            <person name="Meng S."/>
            <person name="Qian L."/>
            <person name="Wei D."/>
            <person name="Dai S."/>
            <person name="Zhou R."/>
        </authorList>
    </citation>
    <scope>NUCLEOTIDE SEQUENCE [LARGE SCALE GENOMIC DNA]</scope>
    <source>
        <strain evidence="1">BV-YZ2020</strain>
    </source>
</reference>
<organism evidence="1 2">
    <name type="scientific">Bauhinia variegata</name>
    <name type="common">Purple orchid tree</name>
    <name type="synonym">Phanera variegata</name>
    <dbReference type="NCBI Taxonomy" id="167791"/>
    <lineage>
        <taxon>Eukaryota</taxon>
        <taxon>Viridiplantae</taxon>
        <taxon>Streptophyta</taxon>
        <taxon>Embryophyta</taxon>
        <taxon>Tracheophyta</taxon>
        <taxon>Spermatophyta</taxon>
        <taxon>Magnoliopsida</taxon>
        <taxon>eudicotyledons</taxon>
        <taxon>Gunneridae</taxon>
        <taxon>Pentapetalae</taxon>
        <taxon>rosids</taxon>
        <taxon>fabids</taxon>
        <taxon>Fabales</taxon>
        <taxon>Fabaceae</taxon>
        <taxon>Cercidoideae</taxon>
        <taxon>Cercideae</taxon>
        <taxon>Bauhiniinae</taxon>
        <taxon>Bauhinia</taxon>
    </lineage>
</organism>
<evidence type="ECO:0000313" key="2">
    <source>
        <dbReference type="Proteomes" id="UP000828941"/>
    </source>
</evidence>
<protein>
    <submittedName>
        <fullName evidence="1">Uncharacterized protein</fullName>
    </submittedName>
</protein>
<accession>A0ACB9P6N4</accession>
<dbReference type="Proteomes" id="UP000828941">
    <property type="component" value="Chromosome 5"/>
</dbReference>
<gene>
    <name evidence="1" type="ORF">L6164_011293</name>
</gene>
<evidence type="ECO:0000313" key="1">
    <source>
        <dbReference type="EMBL" id="KAI4344016.1"/>
    </source>
</evidence>
<dbReference type="EMBL" id="CM039430">
    <property type="protein sequence ID" value="KAI4344016.1"/>
    <property type="molecule type" value="Genomic_DNA"/>
</dbReference>
<comment type="caution">
    <text evidence="1">The sequence shown here is derived from an EMBL/GenBank/DDBJ whole genome shotgun (WGS) entry which is preliminary data.</text>
</comment>
<name>A0ACB9P6N4_BAUVA</name>
<proteinExistence type="predicted"/>
<sequence length="313" mass="34657">MQMEEKLKVNEVTLLNVLPACLEESQLLSLKELHACSLRHGFQDDELVVNAFIAAYAKCGSLSYAENVFHGMKTKSASSWNALIGGYVQNGFPGEAFDLYLLMRDSGLDHEFDCFAIANLLLACGHLKFLCYGKEIHSYMLRNGLEMDEFICTSLLSLYIHCEKILTAKLFFDRTKDKSLVGWNTVITGFSQNGLPIEALDTFREMLSSGNQPNVIAITGVLGACSHLTKEKDEASWNVIITGYGLHGNGQKAIELFELMQSSGCRPDSFTFMGVLTACSHAGLVTEGLKYFSQMQSFYDRAKVRAFSVALAD</sequence>